<dbReference type="FunFam" id="3.10.250.10:FF:000012">
    <property type="entry name" value="CD163 molecule like 1"/>
    <property type="match status" value="1"/>
</dbReference>
<evidence type="ECO:0000256" key="10">
    <source>
        <dbReference type="ARBA" id="ARBA00023157"/>
    </source>
</evidence>
<evidence type="ECO:0000313" key="17">
    <source>
        <dbReference type="Proteomes" id="UP001187315"/>
    </source>
</evidence>
<feature type="signal peptide" evidence="14">
    <location>
        <begin position="1"/>
        <end position="19"/>
    </location>
</feature>
<keyword evidence="17" id="KW-1185">Reference proteome</keyword>
<feature type="disulfide bond" evidence="12">
    <location>
        <begin position="451"/>
        <end position="515"/>
    </location>
</feature>
<feature type="disulfide bond" evidence="12">
    <location>
        <begin position="911"/>
        <end position="921"/>
    </location>
</feature>
<evidence type="ECO:0000256" key="13">
    <source>
        <dbReference type="SAM" id="Phobius"/>
    </source>
</evidence>
<dbReference type="SMART" id="SM00202">
    <property type="entry name" value="SR"/>
    <property type="match status" value="13"/>
</dbReference>
<feature type="disulfide bond" evidence="12">
    <location>
        <begin position="762"/>
        <end position="826"/>
    </location>
</feature>
<dbReference type="GO" id="GO:0005576">
    <property type="term" value="C:extracellular region"/>
    <property type="evidence" value="ECO:0007669"/>
    <property type="project" value="UniProtKB-SubCell"/>
</dbReference>
<dbReference type="SUPFAM" id="SSF56487">
    <property type="entry name" value="SRCR-like"/>
    <property type="match status" value="13"/>
</dbReference>
<comment type="caution">
    <text evidence="16">The sequence shown here is derived from an EMBL/GenBank/DDBJ whole genome shotgun (WGS) entry which is preliminary data.</text>
</comment>
<name>A0AA88MAZ4_TACVA</name>
<keyword evidence="6 14" id="KW-0732">Signal</keyword>
<evidence type="ECO:0000313" key="16">
    <source>
        <dbReference type="EMBL" id="KAK2832253.1"/>
    </source>
</evidence>
<feature type="disulfide bond" evidence="12">
    <location>
        <begin position="1304"/>
        <end position="1368"/>
    </location>
</feature>
<dbReference type="PANTHER" id="PTHR19331">
    <property type="entry name" value="SCAVENGER RECEPTOR DOMAIN-CONTAINING"/>
    <property type="match status" value="1"/>
</dbReference>
<feature type="chain" id="PRO_5041681979" description="SRCR domain-containing protein" evidence="14">
    <location>
        <begin position="20"/>
        <end position="1559"/>
    </location>
</feature>
<comment type="subcellular location">
    <subcellularLocation>
        <location evidence="1">Cell membrane</location>
        <topology evidence="1">Single-pass type I membrane protein</topology>
    </subcellularLocation>
    <subcellularLocation>
        <location evidence="2">Secreted</location>
    </subcellularLocation>
</comment>
<feature type="disulfide bond" evidence="12">
    <location>
        <begin position="464"/>
        <end position="525"/>
    </location>
</feature>
<evidence type="ECO:0000256" key="12">
    <source>
        <dbReference type="PROSITE-ProRule" id="PRU00196"/>
    </source>
</evidence>
<keyword evidence="5 13" id="KW-0812">Transmembrane</keyword>
<feature type="disulfide bond" evidence="12">
    <location>
        <begin position="393"/>
        <end position="403"/>
    </location>
</feature>
<feature type="domain" description="SRCR" evidence="15">
    <location>
        <begin position="123"/>
        <end position="221"/>
    </location>
</feature>
<reference evidence="16" key="1">
    <citation type="submission" date="2023-08" db="EMBL/GenBank/DDBJ databases">
        <title>Pelteobagrus vachellii genome.</title>
        <authorList>
            <person name="Liu H."/>
        </authorList>
    </citation>
    <scope>NUCLEOTIDE SEQUENCE</scope>
    <source>
        <strain evidence="16">PRFRI_2022a</strain>
        <tissue evidence="16">Muscle</tissue>
    </source>
</reference>
<feature type="disulfide bond" evidence="12">
    <location>
        <begin position="191"/>
        <end position="201"/>
    </location>
</feature>
<feature type="domain" description="SRCR" evidence="15">
    <location>
        <begin position="528"/>
        <end position="626"/>
    </location>
</feature>
<dbReference type="FunFam" id="3.10.250.10:FF:000016">
    <property type="entry name" value="Scavenger receptor cysteine-rich protein type 12"/>
    <property type="match status" value="1"/>
</dbReference>
<feature type="disulfide bond" evidence="12">
    <location>
        <begin position="697"/>
        <end position="707"/>
    </location>
</feature>
<evidence type="ECO:0000256" key="3">
    <source>
        <dbReference type="ARBA" id="ARBA00022475"/>
    </source>
</evidence>
<keyword evidence="9 13" id="KW-0472">Membrane</keyword>
<evidence type="ECO:0000256" key="11">
    <source>
        <dbReference type="ARBA" id="ARBA00023180"/>
    </source>
</evidence>
<comment type="caution">
    <text evidence="12">Lacks conserved residue(s) required for the propagation of feature annotation.</text>
</comment>
<evidence type="ECO:0000256" key="2">
    <source>
        <dbReference type="ARBA" id="ARBA00004613"/>
    </source>
</evidence>
<feature type="domain" description="SRCR" evidence="15">
    <location>
        <begin position="1279"/>
        <end position="1378"/>
    </location>
</feature>
<dbReference type="InterPro" id="IPR001190">
    <property type="entry name" value="SRCR"/>
</dbReference>
<keyword evidence="10 12" id="KW-1015">Disulfide bond</keyword>
<dbReference type="GO" id="GO:0005886">
    <property type="term" value="C:plasma membrane"/>
    <property type="evidence" value="ECO:0007669"/>
    <property type="project" value="UniProtKB-SubCell"/>
</dbReference>
<feature type="disulfide bond" evidence="12">
    <location>
        <begin position="806"/>
        <end position="816"/>
    </location>
</feature>
<feature type="domain" description="SRCR" evidence="15">
    <location>
        <begin position="737"/>
        <end position="837"/>
    </location>
</feature>
<feature type="domain" description="SRCR" evidence="15">
    <location>
        <begin position="22"/>
        <end position="121"/>
    </location>
</feature>
<feature type="domain" description="SRCR" evidence="15">
    <location>
        <begin position="426"/>
        <end position="526"/>
    </location>
</feature>
<feature type="disulfide bond" evidence="12">
    <location>
        <begin position="293"/>
        <end position="303"/>
    </location>
</feature>
<dbReference type="FunFam" id="3.10.250.10:FF:000002">
    <property type="entry name" value="Scavenger receptor cysteine-rich type 1 protein M130"/>
    <property type="match status" value="1"/>
</dbReference>
<dbReference type="Pfam" id="PF00530">
    <property type="entry name" value="SRCR"/>
    <property type="match status" value="13"/>
</dbReference>
<feature type="disulfide bond" evidence="12">
    <location>
        <begin position="867"/>
        <end position="931"/>
    </location>
</feature>
<feature type="domain" description="SRCR" evidence="15">
    <location>
        <begin position="1163"/>
        <end position="1255"/>
    </location>
</feature>
<protein>
    <recommendedName>
        <fullName evidence="15">SRCR domain-containing protein</fullName>
    </recommendedName>
</protein>
<dbReference type="FunFam" id="3.10.250.10:FF:000006">
    <property type="entry name" value="neurotrypsin isoform X2"/>
    <property type="match status" value="1"/>
</dbReference>
<feature type="domain" description="SRCR" evidence="15">
    <location>
        <begin position="629"/>
        <end position="732"/>
    </location>
</feature>
<dbReference type="Proteomes" id="UP001187315">
    <property type="component" value="Unassembled WGS sequence"/>
</dbReference>
<dbReference type="FunFam" id="3.10.250.10:FF:000004">
    <property type="entry name" value="Scavenger receptor cysteine-rich type 1 protein M130"/>
    <property type="match status" value="2"/>
</dbReference>
<feature type="domain" description="SRCR" evidence="15">
    <location>
        <begin position="224"/>
        <end position="323"/>
    </location>
</feature>
<proteinExistence type="predicted"/>
<evidence type="ECO:0000256" key="6">
    <source>
        <dbReference type="ARBA" id="ARBA00022729"/>
    </source>
</evidence>
<feature type="transmembrane region" description="Helical" evidence="13">
    <location>
        <begin position="1411"/>
        <end position="1432"/>
    </location>
</feature>
<evidence type="ECO:0000256" key="1">
    <source>
        <dbReference type="ARBA" id="ARBA00004251"/>
    </source>
</evidence>
<evidence type="ECO:0000256" key="4">
    <source>
        <dbReference type="ARBA" id="ARBA00022525"/>
    </source>
</evidence>
<evidence type="ECO:0000256" key="5">
    <source>
        <dbReference type="ARBA" id="ARBA00022692"/>
    </source>
</evidence>
<feature type="disulfide bond" evidence="12">
    <location>
        <begin position="249"/>
        <end position="313"/>
    </location>
</feature>
<evidence type="ECO:0000256" key="14">
    <source>
        <dbReference type="SAM" id="SignalP"/>
    </source>
</evidence>
<feature type="disulfide bond" evidence="12">
    <location>
        <begin position="1127"/>
        <end position="1137"/>
    </location>
</feature>
<feature type="disulfide bond" evidence="12">
    <location>
        <begin position="1018"/>
        <end position="1028"/>
    </location>
</feature>
<dbReference type="Gene3D" id="3.10.250.10">
    <property type="entry name" value="SRCR-like domain"/>
    <property type="match status" value="13"/>
</dbReference>
<dbReference type="PROSITE" id="PS00420">
    <property type="entry name" value="SRCR_1"/>
    <property type="match status" value="4"/>
</dbReference>
<keyword evidence="11" id="KW-0325">Glycoprotein</keyword>
<feature type="disulfide bond" evidence="12">
    <location>
        <begin position="1096"/>
        <end position="1157"/>
    </location>
</feature>
<evidence type="ECO:0000259" key="15">
    <source>
        <dbReference type="PROSITE" id="PS50287"/>
    </source>
</evidence>
<feature type="disulfide bond" evidence="12">
    <location>
        <begin position="596"/>
        <end position="606"/>
    </location>
</feature>
<feature type="domain" description="SRCR" evidence="15">
    <location>
        <begin position="1057"/>
        <end position="1158"/>
    </location>
</feature>
<dbReference type="PROSITE" id="PS50287">
    <property type="entry name" value="SRCR_2"/>
    <property type="match status" value="13"/>
</dbReference>
<dbReference type="FunFam" id="3.10.250.10:FF:000031">
    <property type="entry name" value="RIKEN cDNA 5830411N06, isoform CRA_a"/>
    <property type="match status" value="1"/>
</dbReference>
<feature type="disulfide bond" evidence="12">
    <location>
        <begin position="495"/>
        <end position="505"/>
    </location>
</feature>
<keyword evidence="7" id="KW-0677">Repeat</keyword>
<accession>A0AA88MAZ4</accession>
<keyword evidence="8 13" id="KW-1133">Transmembrane helix</keyword>
<dbReference type="PRINTS" id="PR00258">
    <property type="entry name" value="SPERACTRCPTR"/>
</dbReference>
<feature type="domain" description="SRCR" evidence="15">
    <location>
        <begin position="842"/>
        <end position="940"/>
    </location>
</feature>
<dbReference type="EMBL" id="JAVHJS010000016">
    <property type="protein sequence ID" value="KAK2832253.1"/>
    <property type="molecule type" value="Genomic_DNA"/>
</dbReference>
<feature type="disulfide bond" evidence="12">
    <location>
        <begin position="775"/>
        <end position="836"/>
    </location>
</feature>
<keyword evidence="3" id="KW-1003">Cell membrane</keyword>
<organism evidence="16 17">
    <name type="scientific">Tachysurus vachellii</name>
    <name type="common">Darkbarbel catfish</name>
    <name type="synonym">Pelteobagrus vachellii</name>
    <dbReference type="NCBI Taxonomy" id="175792"/>
    <lineage>
        <taxon>Eukaryota</taxon>
        <taxon>Metazoa</taxon>
        <taxon>Chordata</taxon>
        <taxon>Craniata</taxon>
        <taxon>Vertebrata</taxon>
        <taxon>Euteleostomi</taxon>
        <taxon>Actinopterygii</taxon>
        <taxon>Neopterygii</taxon>
        <taxon>Teleostei</taxon>
        <taxon>Ostariophysi</taxon>
        <taxon>Siluriformes</taxon>
        <taxon>Bagridae</taxon>
        <taxon>Tachysurus</taxon>
    </lineage>
</organism>
<feature type="disulfide bond" evidence="12">
    <location>
        <begin position="1348"/>
        <end position="1358"/>
    </location>
</feature>
<dbReference type="GO" id="GO:0005737">
    <property type="term" value="C:cytoplasm"/>
    <property type="evidence" value="ECO:0007669"/>
    <property type="project" value="UniProtKB-ARBA"/>
</dbReference>
<evidence type="ECO:0000256" key="8">
    <source>
        <dbReference type="ARBA" id="ARBA00022989"/>
    </source>
</evidence>
<feature type="domain" description="SRCR" evidence="15">
    <location>
        <begin position="325"/>
        <end position="423"/>
    </location>
</feature>
<feature type="domain" description="SRCR" evidence="15">
    <location>
        <begin position="951"/>
        <end position="1047"/>
    </location>
</feature>
<sequence length="1559" mass="170591">MDICLTFIFLSSVVMITRTDNVRLVDGHRRCAGRVEVFHNEEWGTVCDDFWNIKVAALVCRELGCGEAVDAWAASHFGPGVGPIWMRYLDCTGKATLKKCGQLGAYVLQCSHDEDVGVICSEVKLVGGPHCSGRVEVLHEKNWATVCDADFDKQDAEVVCRELGCGPPKQILGAAAFGRGEGQVWRERLLCKGTESYIHFCPKSPHVHNCTHYSDVGLVCADNVMLADGGSRCAGRVKVFHREKWGRVCSNNWNFKAAAVVCKELGCGVAVDVLYDSDFGLESEVFWMGGVNCIGSESTLKNCGSAEVDISTCNYKDAGVICSEVRLVGGRRCSGRVEVLHELTWVKVCAADFSMHDAEVVCRELDCGPPLDVLDAASFGVDEVQEQTLKLQCRGNENRTRNCPKSTLQYNCSHSNYVGLVCSEVVKLVDGGSQCAGRVEVFYRNKWGTVCESDFNKETATLLCKELGCGEAIDISRNAHFGLGTGPVWMVVPDCSGSEDTLKDCLTGEWGENVCKHDYDVGLVCSGVRLVNGSHCSGRVEVLHGKTWDTVCGVAFDQQDAEVVCRELGCGSPEELLGADAFGSGEGPVSEKEFQCRGTESQTHFCPTSLLEHNCPHSSDAGLVCAAGVRLVDGGSRCAGRVEVIHRGHWGTVCVDSWDMRDATVVCKELGCGKAENIFDNTQFGPGSGPILMNVHCTGLESSLKDCESNHLSRDIQVDKCIHGGDPAVICSLHREPRLMDGPHLCSGRAEVLIGNTWAQVCDAEFDQQDAEVVCRELGCGIPVQVVGAFAFGKGKSQVWMKELQCRGNESQIYFCQGSFKLKENCSHEHYVGLICSGHTDARLVNGTDSCSGRVELKYLNNWGSVCALNWNMRAANVLCVQLNCGSAVAVVEADLFEAERGQAWADIFDCQGNETHLSQCPILSWSRAACSQHAGVICNGSSLALHEDQVRLSGGSECQGELEVYFKKNWTRVLFHSFGMSEASVVCRQLGCGSVISYNSTLVKTEQSHMCVEGFRCSGNEAHLMSCYSAEQVKCSSGEQLAITCSGVFNHAHSSIRLVGSGGDDCAGRLEVLHNGSWGTVRYDLWDIKDAQVVCRQLRCGVALRDHFLSWFGPGTGPIWLNRVECTGKEEALWDCQFQFSEEEERGHQEDVGVVCSEFKEFRLTEGCTGKLEVFYNGTWGNVCGNAVDKGTASLICRDLNCGTNGKDNWSEARLKFDWLDDLKCRKHDATLWHCPSSPWGKEVCDRVAHITCGDVEKNHLRDFSSACQKQCSKHLPLRLSGGEGHCSGRLELYYNATWGTVCSDQWDINDAKVVCRQLGCGQAVRADKNTLVGAGRRVIWLNRVNCRGNEIHLMDCLHSLKIHTDCFQRQAGVTCADMPTPLSVTTTTTTITKKGTDTTLTASSHRVPALTVFVLGALLFVALLLVVFLFHQNKQLRSALDKRSHNSYSDAVYEDININFITSRATSLPQRGCLIIEAEHSGYEYVDEALDSESYDDVVTAGLMLEDADDISENYDDAIPTGITPNIIADTPEDYDDVITAGQDAEDYDDVEELQKN</sequence>
<dbReference type="FunFam" id="3.10.250.10:FF:000009">
    <property type="entry name" value="WC1"/>
    <property type="match status" value="3"/>
</dbReference>
<dbReference type="FunFam" id="3.10.250.10:FF:000013">
    <property type="entry name" value="CD163 molecule like 1"/>
    <property type="match status" value="3"/>
</dbReference>
<gene>
    <name evidence="16" type="ORF">Q7C36_015715</name>
</gene>
<keyword evidence="4" id="KW-0964">Secreted</keyword>
<feature type="disulfide bond" evidence="12">
    <location>
        <begin position="1226"/>
        <end position="1236"/>
    </location>
</feature>
<evidence type="ECO:0000256" key="9">
    <source>
        <dbReference type="ARBA" id="ARBA00023136"/>
    </source>
</evidence>
<dbReference type="InterPro" id="IPR036772">
    <property type="entry name" value="SRCR-like_dom_sf"/>
</dbReference>
<evidence type="ECO:0000256" key="7">
    <source>
        <dbReference type="ARBA" id="ARBA00022737"/>
    </source>
</evidence>